<accession>A0ABS1VYA7</accession>
<dbReference type="InterPro" id="IPR009959">
    <property type="entry name" value="Cyclase_SnoaL-like"/>
</dbReference>
<sequence length="137" mass="14961">MQTIDDLKTYALRFADDIINARDLGGALDSLVAEDFVEQNPMPGQGPGRAGLAGVLAGMFAAFPDLRWTLLDTIAENDRVMTLSSWTGTHEGPFLGLAPTGRQVRVEAWTLDRYRDGKLVESRIIMDIAGLRAQLGQ</sequence>
<dbReference type="Pfam" id="PF07366">
    <property type="entry name" value="SnoaL"/>
    <property type="match status" value="1"/>
</dbReference>
<dbReference type="Proteomes" id="UP000598996">
    <property type="component" value="Unassembled WGS sequence"/>
</dbReference>
<reference evidence="1 2" key="1">
    <citation type="submission" date="2021-01" db="EMBL/GenBank/DDBJ databases">
        <title>Actinoplanes sp. nov. LDG1-01 isolated from lichen.</title>
        <authorList>
            <person name="Saeng-In P."/>
            <person name="Phongsopitanun W."/>
            <person name="Kanchanasin P."/>
            <person name="Yuki M."/>
            <person name="Kudo T."/>
            <person name="Ohkuma M."/>
            <person name="Tanasupawat S."/>
        </authorList>
    </citation>
    <scope>NUCLEOTIDE SEQUENCE [LARGE SCALE GENOMIC DNA]</scope>
    <source>
        <strain evidence="1 2">LDG1-01</strain>
    </source>
</reference>
<organism evidence="1 2">
    <name type="scientific">Paractinoplanes lichenicola</name>
    <dbReference type="NCBI Taxonomy" id="2802976"/>
    <lineage>
        <taxon>Bacteria</taxon>
        <taxon>Bacillati</taxon>
        <taxon>Actinomycetota</taxon>
        <taxon>Actinomycetes</taxon>
        <taxon>Micromonosporales</taxon>
        <taxon>Micromonosporaceae</taxon>
        <taxon>Paractinoplanes</taxon>
    </lineage>
</organism>
<dbReference type="PANTHER" id="PTHR38436">
    <property type="entry name" value="POLYKETIDE CYCLASE SNOAL-LIKE DOMAIN"/>
    <property type="match status" value="1"/>
</dbReference>
<proteinExistence type="predicted"/>
<dbReference type="RefSeq" id="WP_202996137.1">
    <property type="nucleotide sequence ID" value="NZ_JAENHO010000011.1"/>
</dbReference>
<keyword evidence="2" id="KW-1185">Reference proteome</keyword>
<dbReference type="EMBL" id="JAENHO010000011">
    <property type="protein sequence ID" value="MBL7259434.1"/>
    <property type="molecule type" value="Genomic_DNA"/>
</dbReference>
<dbReference type="InterPro" id="IPR032710">
    <property type="entry name" value="NTF2-like_dom_sf"/>
</dbReference>
<dbReference type="SUPFAM" id="SSF54427">
    <property type="entry name" value="NTF2-like"/>
    <property type="match status" value="1"/>
</dbReference>
<protein>
    <submittedName>
        <fullName evidence="1">Ester cyclase</fullName>
    </submittedName>
</protein>
<name>A0ABS1VYA7_9ACTN</name>
<dbReference type="Gene3D" id="3.10.450.50">
    <property type="match status" value="1"/>
</dbReference>
<comment type="caution">
    <text evidence="1">The sequence shown here is derived from an EMBL/GenBank/DDBJ whole genome shotgun (WGS) entry which is preliminary data.</text>
</comment>
<gene>
    <name evidence="1" type="ORF">JKJ07_34475</name>
</gene>
<dbReference type="PANTHER" id="PTHR38436:SF1">
    <property type="entry name" value="ESTER CYCLASE"/>
    <property type="match status" value="1"/>
</dbReference>
<evidence type="ECO:0000313" key="1">
    <source>
        <dbReference type="EMBL" id="MBL7259434.1"/>
    </source>
</evidence>
<evidence type="ECO:0000313" key="2">
    <source>
        <dbReference type="Proteomes" id="UP000598996"/>
    </source>
</evidence>